<dbReference type="EMBL" id="HE580267">
    <property type="protein sequence ID" value="CCD22986.1"/>
    <property type="molecule type" value="Genomic_DNA"/>
</dbReference>
<dbReference type="PANTHER" id="PTHR33254:SF28">
    <property type="entry name" value="4-HYDROXY-4-METHYL-2-OXOGLUTARATE ALDOLASE"/>
    <property type="match status" value="1"/>
</dbReference>
<feature type="binding site" evidence="1">
    <location>
        <position position="125"/>
    </location>
    <ligand>
        <name>substrate</name>
    </ligand>
</feature>
<dbReference type="eggNOG" id="ENOG502RZ5Y">
    <property type="taxonomic scope" value="Eukaryota"/>
</dbReference>
<keyword evidence="1" id="KW-0479">Metal-binding</keyword>
<feature type="binding site" evidence="1">
    <location>
        <begin position="103"/>
        <end position="106"/>
    </location>
    <ligand>
        <name>substrate</name>
    </ligand>
</feature>
<dbReference type="OrthoDB" id="1476984at2759"/>
<dbReference type="PANTHER" id="PTHR33254">
    <property type="entry name" value="4-HYDROXY-4-METHYL-2-OXOGLUTARATE ALDOLASE 3-RELATED"/>
    <property type="match status" value="1"/>
</dbReference>
<keyword evidence="1" id="KW-0460">Magnesium</keyword>
<dbReference type="GO" id="GO:0046872">
    <property type="term" value="F:metal ion binding"/>
    <property type="evidence" value="ECO:0007669"/>
    <property type="project" value="UniProtKB-KW"/>
</dbReference>
<dbReference type="Proteomes" id="UP000000689">
    <property type="component" value="Chromosome 1"/>
</dbReference>
<keyword evidence="3" id="KW-1185">Reference proteome</keyword>
<evidence type="ECO:0000313" key="2">
    <source>
        <dbReference type="EMBL" id="CCD22986.1"/>
    </source>
</evidence>
<protein>
    <submittedName>
        <fullName evidence="2">Uncharacterized protein</fullName>
    </submittedName>
</protein>
<organism evidence="2 3">
    <name type="scientific">Naumovozyma dairenensis (strain ATCC 10597 / BCRC 20456 / CBS 421 / NBRC 0211 / NRRL Y-12639)</name>
    <name type="common">Saccharomyces dairenensis</name>
    <dbReference type="NCBI Taxonomy" id="1071378"/>
    <lineage>
        <taxon>Eukaryota</taxon>
        <taxon>Fungi</taxon>
        <taxon>Dikarya</taxon>
        <taxon>Ascomycota</taxon>
        <taxon>Saccharomycotina</taxon>
        <taxon>Saccharomycetes</taxon>
        <taxon>Saccharomycetales</taxon>
        <taxon>Saccharomycetaceae</taxon>
        <taxon>Naumovozyma</taxon>
    </lineage>
</organism>
<dbReference type="Gene3D" id="3.50.30.40">
    <property type="entry name" value="Ribonuclease E inhibitor RraA/RraA-like"/>
    <property type="match status" value="1"/>
</dbReference>
<gene>
    <name evidence="2" type="primary">NDAI0A08330</name>
    <name evidence="2" type="ordered locus">NDAI_0A08330</name>
</gene>
<dbReference type="InterPro" id="IPR005493">
    <property type="entry name" value="RraA/RraA-like"/>
</dbReference>
<accession>G0W598</accession>
<dbReference type="CDD" id="cd16841">
    <property type="entry name" value="RraA_family"/>
    <property type="match status" value="1"/>
</dbReference>
<dbReference type="OMA" id="WINPGDY"/>
<name>G0W598_NAUDC</name>
<proteinExistence type="predicted"/>
<evidence type="ECO:0000313" key="3">
    <source>
        <dbReference type="Proteomes" id="UP000000689"/>
    </source>
</evidence>
<dbReference type="RefSeq" id="XP_003668229.1">
    <property type="nucleotide sequence ID" value="XM_003668181.1"/>
</dbReference>
<dbReference type="GO" id="GO:0008948">
    <property type="term" value="F:oxaloacetate decarboxylase activity"/>
    <property type="evidence" value="ECO:0007669"/>
    <property type="project" value="EnsemblFungi"/>
</dbReference>
<dbReference type="InterPro" id="IPR036704">
    <property type="entry name" value="RraA/RraA-like_sf"/>
</dbReference>
<dbReference type="GeneID" id="11497484"/>
<dbReference type="AlphaFoldDB" id="G0W598"/>
<dbReference type="SUPFAM" id="SSF89562">
    <property type="entry name" value="RraA-like"/>
    <property type="match status" value="1"/>
</dbReference>
<feature type="binding site" evidence="1">
    <location>
        <position position="126"/>
    </location>
    <ligand>
        <name>Mg(2+)</name>
        <dbReference type="ChEBI" id="CHEBI:18420"/>
    </ligand>
</feature>
<evidence type="ECO:0000256" key="1">
    <source>
        <dbReference type="PIRSR" id="PIRSR605493-1"/>
    </source>
</evidence>
<dbReference type="KEGG" id="ndi:NDAI_0A08330"/>
<reference evidence="2 3" key="1">
    <citation type="journal article" date="2011" name="Proc. Natl. Acad. Sci. U.S.A.">
        <title>Evolutionary erosion of yeast sex chromosomes by mating-type switching accidents.</title>
        <authorList>
            <person name="Gordon J.L."/>
            <person name="Armisen D."/>
            <person name="Proux-Wera E."/>
            <person name="Oheigeartaigh S.S."/>
            <person name="Byrne K.P."/>
            <person name="Wolfe K.H."/>
        </authorList>
    </citation>
    <scope>NUCLEOTIDE SEQUENCE [LARGE SCALE GENOMIC DNA]</scope>
    <source>
        <strain evidence="3">ATCC 10597 / BCRC 20456 / CBS 421 / NBRC 0211 / NRRL Y-12639</strain>
    </source>
</reference>
<sequence length="238" mass="26596">MNDEEKICNTLKEFTTCDIADALLNLYKIKGGSYIPNLTRQSAFTEPLVGPISTVLFVPIDDPRPAINYIDNLKPGSVLMLGFPLEFQLKYAPYVTMSEAIYGGLMSKRAQYQGCNGTIVFGRIRDVDEHIALKFPVFSYGVSACSANGRFKPILMDGLLKIVNFDNKPMELSSSGYVICDKNGAVYIPKYVIDDFDRFIEYVKLSCEVDEKIADDIGKGKPAKQAQVERRAILKDFD</sequence>
<comment type="cofactor">
    <cofactor evidence="1">
        <name>Mg(2+)</name>
        <dbReference type="ChEBI" id="CHEBI:18420"/>
    </cofactor>
</comment>
<dbReference type="GO" id="GO:0047443">
    <property type="term" value="F:4-hydroxy-4-methyl-2-oxoglutarate aldolase activity"/>
    <property type="evidence" value="ECO:0007669"/>
    <property type="project" value="EnsemblFungi"/>
</dbReference>
<dbReference type="GO" id="GO:0019619">
    <property type="term" value="P:3,4-dihydroxybenzoate catabolic process"/>
    <property type="evidence" value="ECO:0007669"/>
    <property type="project" value="EnsemblFungi"/>
</dbReference>
<dbReference type="Pfam" id="PF03737">
    <property type="entry name" value="RraA-like"/>
    <property type="match status" value="1"/>
</dbReference>
<dbReference type="HOGENOM" id="CLU_072626_0_1_1"/>